<dbReference type="EMBL" id="QZCW01000003">
    <property type="protein sequence ID" value="MCW5322836.1"/>
    <property type="molecule type" value="Genomic_DNA"/>
</dbReference>
<dbReference type="InterPro" id="IPR036390">
    <property type="entry name" value="WH_DNA-bd_sf"/>
</dbReference>
<gene>
    <name evidence="6" type="ORF">D5039_17285</name>
</gene>
<dbReference type="SUPFAM" id="SSF53850">
    <property type="entry name" value="Periplasmic binding protein-like II"/>
    <property type="match status" value="1"/>
</dbReference>
<evidence type="ECO:0000256" key="4">
    <source>
        <dbReference type="ARBA" id="ARBA00023163"/>
    </source>
</evidence>
<dbReference type="Pfam" id="PF03466">
    <property type="entry name" value="LysR_substrate"/>
    <property type="match status" value="1"/>
</dbReference>
<evidence type="ECO:0000259" key="5">
    <source>
        <dbReference type="PROSITE" id="PS50931"/>
    </source>
</evidence>
<evidence type="ECO:0000313" key="6">
    <source>
        <dbReference type="EMBL" id="MCW5322836.1"/>
    </source>
</evidence>
<dbReference type="InterPro" id="IPR005119">
    <property type="entry name" value="LysR_subst-bd"/>
</dbReference>
<feature type="domain" description="HTH lysR-type" evidence="5">
    <location>
        <begin position="5"/>
        <end position="62"/>
    </location>
</feature>
<dbReference type="Pfam" id="PF00126">
    <property type="entry name" value="HTH_1"/>
    <property type="match status" value="1"/>
</dbReference>
<dbReference type="PROSITE" id="PS50931">
    <property type="entry name" value="HTH_LYSR"/>
    <property type="match status" value="1"/>
</dbReference>
<sequence length="310" mass="33644">MTLNIKYRPVKAFLLAAEHGSFTHAASVLGVTQPSFTVLIQDLEHQLGLRLFERSTRSMALTAAGREFLARVQRPLADIEEAYRSVLDLSAARRGSVILGALPSTAFALVAPALQALRCVHPALGARVIEAHNDELLLLLRSNQIECALATLPDPGSDLVSQPVIDDVFCAVFARGHALQAARRVLWRDLLAHELILLSRGSSVRAQFDRAMQRRATGSAVLPRYDVTHILTAAAMARRGLGVAILPRLALPELDMDGLSARAIASPGARRSIGMVHRRDRVLSPATQRFFEQLQAVVPAVDALCARLAL</sequence>
<dbReference type="PRINTS" id="PR00039">
    <property type="entry name" value="HTHLYSR"/>
</dbReference>
<accession>A0ABT3KWW8</accession>
<dbReference type="InterPro" id="IPR036388">
    <property type="entry name" value="WH-like_DNA-bd_sf"/>
</dbReference>
<dbReference type="InterPro" id="IPR000847">
    <property type="entry name" value="LysR_HTH_N"/>
</dbReference>
<dbReference type="RefSeq" id="WP_265259058.1">
    <property type="nucleotide sequence ID" value="NZ_QZCV01000003.1"/>
</dbReference>
<dbReference type="Proteomes" id="UP001208935">
    <property type="component" value="Unassembled WGS sequence"/>
</dbReference>
<protein>
    <submittedName>
        <fullName evidence="6">LysR family transcriptional regulator</fullName>
    </submittedName>
</protein>
<evidence type="ECO:0000256" key="1">
    <source>
        <dbReference type="ARBA" id="ARBA00009437"/>
    </source>
</evidence>
<dbReference type="SUPFAM" id="SSF46785">
    <property type="entry name" value="Winged helix' DNA-binding domain"/>
    <property type="match status" value="1"/>
</dbReference>
<dbReference type="PANTHER" id="PTHR30419">
    <property type="entry name" value="HTH-TYPE TRANSCRIPTIONAL REGULATOR YBHD"/>
    <property type="match status" value="1"/>
</dbReference>
<organism evidence="6 7">
    <name type="scientific">Verminephrobacter aporrectodeae subsp. tuberculatae</name>
    <dbReference type="NCBI Taxonomy" id="1110392"/>
    <lineage>
        <taxon>Bacteria</taxon>
        <taxon>Pseudomonadati</taxon>
        <taxon>Pseudomonadota</taxon>
        <taxon>Betaproteobacteria</taxon>
        <taxon>Burkholderiales</taxon>
        <taxon>Comamonadaceae</taxon>
        <taxon>Verminephrobacter</taxon>
    </lineage>
</organism>
<keyword evidence="7" id="KW-1185">Reference proteome</keyword>
<keyword evidence="2" id="KW-0805">Transcription regulation</keyword>
<evidence type="ECO:0000313" key="7">
    <source>
        <dbReference type="Proteomes" id="UP001208935"/>
    </source>
</evidence>
<keyword evidence="4" id="KW-0804">Transcription</keyword>
<proteinExistence type="inferred from homology"/>
<dbReference type="Gene3D" id="1.10.10.10">
    <property type="entry name" value="Winged helix-like DNA-binding domain superfamily/Winged helix DNA-binding domain"/>
    <property type="match status" value="1"/>
</dbReference>
<evidence type="ECO:0000256" key="3">
    <source>
        <dbReference type="ARBA" id="ARBA00023125"/>
    </source>
</evidence>
<reference evidence="7" key="1">
    <citation type="submission" date="2023-07" db="EMBL/GenBank/DDBJ databases">
        <title>Verminephrobacter genomes.</title>
        <authorList>
            <person name="Lund M.B."/>
        </authorList>
    </citation>
    <scope>NUCLEOTIDE SEQUENCE [LARGE SCALE GENOMIC DNA]</scope>
    <source>
        <strain evidence="7">AtM5-05</strain>
    </source>
</reference>
<keyword evidence="3" id="KW-0238">DNA-binding</keyword>
<dbReference type="InterPro" id="IPR050950">
    <property type="entry name" value="HTH-type_LysR_regulators"/>
</dbReference>
<dbReference type="PANTHER" id="PTHR30419:SF8">
    <property type="entry name" value="NITROGEN ASSIMILATION TRANSCRIPTIONAL ACTIVATOR-RELATED"/>
    <property type="match status" value="1"/>
</dbReference>
<comment type="caution">
    <text evidence="6">The sequence shown here is derived from an EMBL/GenBank/DDBJ whole genome shotgun (WGS) entry which is preliminary data.</text>
</comment>
<dbReference type="Gene3D" id="3.40.190.10">
    <property type="entry name" value="Periplasmic binding protein-like II"/>
    <property type="match status" value="2"/>
</dbReference>
<name>A0ABT3KWW8_9BURK</name>
<comment type="similarity">
    <text evidence="1">Belongs to the LysR transcriptional regulatory family.</text>
</comment>
<evidence type="ECO:0000256" key="2">
    <source>
        <dbReference type="ARBA" id="ARBA00023015"/>
    </source>
</evidence>